<evidence type="ECO:0000313" key="2">
    <source>
        <dbReference type="EMBL" id="UYO40580.1"/>
    </source>
</evidence>
<dbReference type="RefSeq" id="WP_264075566.1">
    <property type="nucleotide sequence ID" value="NZ_CP076676.1"/>
</dbReference>
<proteinExistence type="predicted"/>
<sequence>MPARVRWFGEQGMRVMTANNNDKERGLKRDLLLAGVLIAAGVALSGLSLTQVDTSTGRLQFAQATPQPPQSTPGAESKPSAPEPAQDSGARPHDIPPQPARPDADAVQSGAKPALPPAPPEKLGDPIKPKGG</sequence>
<protein>
    <submittedName>
        <fullName evidence="2">Uncharacterized protein</fullName>
    </submittedName>
</protein>
<dbReference type="AlphaFoldDB" id="A0AAX3E0I2"/>
<evidence type="ECO:0000256" key="1">
    <source>
        <dbReference type="SAM" id="MobiDB-lite"/>
    </source>
</evidence>
<name>A0AAX3E0I2_RHOPL</name>
<reference evidence="2" key="1">
    <citation type="journal article" date="2022" name="Biol. Control">
        <title>In silico genomic analysis of Rhodopseudomonas palustris strains revealed potential biocontrol agents and crop yield enhancers.</title>
        <authorList>
            <person name="Surachat K."/>
            <person name="Kantachote D."/>
            <person name="Deachamag P."/>
            <person name="Wonglapsuwan M."/>
        </authorList>
    </citation>
    <scope>NUCLEOTIDE SEQUENCE</scope>
    <source>
        <strain evidence="2">TLS06</strain>
    </source>
</reference>
<feature type="region of interest" description="Disordered" evidence="1">
    <location>
        <begin position="58"/>
        <end position="132"/>
    </location>
</feature>
<evidence type="ECO:0000313" key="3">
    <source>
        <dbReference type="Proteomes" id="UP001163166"/>
    </source>
</evidence>
<gene>
    <name evidence="2" type="ORF">KQX62_04530</name>
</gene>
<organism evidence="2 3">
    <name type="scientific">Rhodopseudomonas palustris</name>
    <dbReference type="NCBI Taxonomy" id="1076"/>
    <lineage>
        <taxon>Bacteria</taxon>
        <taxon>Pseudomonadati</taxon>
        <taxon>Pseudomonadota</taxon>
        <taxon>Alphaproteobacteria</taxon>
        <taxon>Hyphomicrobiales</taxon>
        <taxon>Nitrobacteraceae</taxon>
        <taxon>Rhodopseudomonas</taxon>
    </lineage>
</organism>
<feature type="compositionally biased region" description="Basic and acidic residues" evidence="1">
    <location>
        <begin position="122"/>
        <end position="132"/>
    </location>
</feature>
<dbReference type="EMBL" id="CP076676">
    <property type="protein sequence ID" value="UYO40580.1"/>
    <property type="molecule type" value="Genomic_DNA"/>
</dbReference>
<dbReference type="Proteomes" id="UP001163166">
    <property type="component" value="Chromosome"/>
</dbReference>
<accession>A0AAX3E0I2</accession>